<gene>
    <name evidence="1" type="ORF">EV186_10339</name>
</gene>
<name>A0A4R6SB21_LABRH</name>
<evidence type="ECO:0000313" key="2">
    <source>
        <dbReference type="Proteomes" id="UP000295444"/>
    </source>
</evidence>
<proteinExistence type="predicted"/>
<reference evidence="1 2" key="1">
    <citation type="submission" date="2019-03" db="EMBL/GenBank/DDBJ databases">
        <title>Genomic Encyclopedia of Type Strains, Phase IV (KMG-IV): sequencing the most valuable type-strain genomes for metagenomic binning, comparative biology and taxonomic classification.</title>
        <authorList>
            <person name="Goeker M."/>
        </authorList>
    </citation>
    <scope>NUCLEOTIDE SEQUENCE [LARGE SCALE GENOMIC DNA]</scope>
    <source>
        <strain evidence="1 2">DSM 45361</strain>
    </source>
</reference>
<accession>A0A4R6SB21</accession>
<comment type="caution">
    <text evidence="1">The sequence shown here is derived from an EMBL/GenBank/DDBJ whole genome shotgun (WGS) entry which is preliminary data.</text>
</comment>
<dbReference type="InterPro" id="IPR036890">
    <property type="entry name" value="HATPase_C_sf"/>
</dbReference>
<protein>
    <submittedName>
        <fullName evidence="1">Anti-sigma regulatory factor (Ser/Thr protein kinase)</fullName>
    </submittedName>
</protein>
<dbReference type="Proteomes" id="UP000295444">
    <property type="component" value="Unassembled WGS sequence"/>
</dbReference>
<dbReference type="AlphaFoldDB" id="A0A4R6SB21"/>
<dbReference type="EMBL" id="SNXZ01000003">
    <property type="protein sequence ID" value="TDP97081.1"/>
    <property type="molecule type" value="Genomic_DNA"/>
</dbReference>
<organism evidence="1 2">
    <name type="scientific">Labedaea rhizosphaerae</name>
    <dbReference type="NCBI Taxonomy" id="598644"/>
    <lineage>
        <taxon>Bacteria</taxon>
        <taxon>Bacillati</taxon>
        <taxon>Actinomycetota</taxon>
        <taxon>Actinomycetes</taxon>
        <taxon>Pseudonocardiales</taxon>
        <taxon>Pseudonocardiaceae</taxon>
        <taxon>Labedaea</taxon>
    </lineage>
</organism>
<dbReference type="Gene3D" id="3.30.565.10">
    <property type="entry name" value="Histidine kinase-like ATPase, C-terminal domain"/>
    <property type="match status" value="1"/>
</dbReference>
<sequence>MRADFDLDAIADLKIAVDEACSMLIMQAAKGAVLRCTFGTDEDGIVVQSEVATDGNEPLDDTAFGWHVLSTLTDESSWTRSEAGVCLRLSLQRKVNNS</sequence>
<evidence type="ECO:0000313" key="1">
    <source>
        <dbReference type="EMBL" id="TDP97081.1"/>
    </source>
</evidence>
<keyword evidence="2" id="KW-1185">Reference proteome</keyword>